<dbReference type="AlphaFoldDB" id="A0AAE3QCS9"/>
<proteinExistence type="predicted"/>
<sequence>MPNPAEVVSTYFLAKDGNHPFLMRRAFAQNAQLEMIVKTDAISFPSAAKGLNAIEDILCRRFANDFENVYTFCLARPTHVNRRHFPCNWLVAMAEKDNGPIRVGSGRYDWHFSPDGPCLAERLIITIDVMQVVPGEELDRIMNWIASLPYPWCSPSEALEDMPATDGLAPIEHYLKTVRPLAPQA</sequence>
<comment type="caution">
    <text evidence="1">The sequence shown here is derived from an EMBL/GenBank/DDBJ whole genome shotgun (WGS) entry which is preliminary data.</text>
</comment>
<dbReference type="Proteomes" id="UP001161580">
    <property type="component" value="Unassembled WGS sequence"/>
</dbReference>
<evidence type="ECO:0000313" key="2">
    <source>
        <dbReference type="Proteomes" id="UP001161580"/>
    </source>
</evidence>
<accession>A0AAE3QCS9</accession>
<reference evidence="1" key="1">
    <citation type="submission" date="2022-03" db="EMBL/GenBank/DDBJ databases">
        <title>Fererhizobium litorale gen. nov., sp. nov., isolated from sandy sediments of the Sea of Japan seashore.</title>
        <authorList>
            <person name="Romanenko L."/>
            <person name="Kurilenko V."/>
            <person name="Otstavnykh N."/>
            <person name="Svetashev V."/>
            <person name="Tekutyeva L."/>
            <person name="Isaeva M."/>
            <person name="Mikhailov V."/>
        </authorList>
    </citation>
    <scope>NUCLEOTIDE SEQUENCE</scope>
    <source>
        <strain evidence="1">KMM 9576</strain>
    </source>
</reference>
<evidence type="ECO:0000313" key="1">
    <source>
        <dbReference type="EMBL" id="MDI7921488.1"/>
    </source>
</evidence>
<keyword evidence="2" id="KW-1185">Reference proteome</keyword>
<dbReference type="EMBL" id="JALDYZ010000002">
    <property type="protein sequence ID" value="MDI7921488.1"/>
    <property type="molecule type" value="Genomic_DNA"/>
</dbReference>
<name>A0AAE3QCS9_9HYPH</name>
<dbReference type="RefSeq" id="WP_311785659.1">
    <property type="nucleotide sequence ID" value="NZ_JALDYY010000002.1"/>
</dbReference>
<protein>
    <submittedName>
        <fullName evidence="1">Uncharacterized protein</fullName>
    </submittedName>
</protein>
<organism evidence="1 2">
    <name type="scientific">Ferirhizobium litorale</name>
    <dbReference type="NCBI Taxonomy" id="2927786"/>
    <lineage>
        <taxon>Bacteria</taxon>
        <taxon>Pseudomonadati</taxon>
        <taxon>Pseudomonadota</taxon>
        <taxon>Alphaproteobacteria</taxon>
        <taxon>Hyphomicrobiales</taxon>
        <taxon>Rhizobiaceae</taxon>
        <taxon>Ferirhizobium</taxon>
    </lineage>
</organism>
<gene>
    <name evidence="1" type="ORF">MRS75_05240</name>
</gene>